<comment type="caution">
    <text evidence="10">The sequence shown here is derived from an EMBL/GenBank/DDBJ whole genome shotgun (WGS) entry which is preliminary data.</text>
</comment>
<keyword evidence="3" id="KW-0547">Nucleotide-binding</keyword>
<evidence type="ECO:0000256" key="5">
    <source>
        <dbReference type="ARBA" id="ARBA00022840"/>
    </source>
</evidence>
<dbReference type="Pfam" id="PF02782">
    <property type="entry name" value="FGGY_C"/>
    <property type="match status" value="1"/>
</dbReference>
<evidence type="ECO:0000256" key="6">
    <source>
        <dbReference type="ARBA" id="ARBA00043149"/>
    </source>
</evidence>
<dbReference type="InterPro" id="IPR018484">
    <property type="entry name" value="FGGY_N"/>
</dbReference>
<dbReference type="InterPro" id="IPR018485">
    <property type="entry name" value="FGGY_C"/>
</dbReference>
<dbReference type="STRING" id="1122195.SAMN02745164_00159"/>
<dbReference type="EMBL" id="FQUI01000002">
    <property type="protein sequence ID" value="SHE30668.1"/>
    <property type="molecule type" value="Genomic_DNA"/>
</dbReference>
<evidence type="ECO:0000256" key="3">
    <source>
        <dbReference type="ARBA" id="ARBA00022741"/>
    </source>
</evidence>
<accession>A0A1M4SES6</accession>
<dbReference type="PIRSF" id="PIRSF000538">
    <property type="entry name" value="GlpK"/>
    <property type="match status" value="1"/>
</dbReference>
<dbReference type="GO" id="GO:0005524">
    <property type="term" value="F:ATP binding"/>
    <property type="evidence" value="ECO:0007669"/>
    <property type="project" value="UniProtKB-KW"/>
</dbReference>
<evidence type="ECO:0000256" key="1">
    <source>
        <dbReference type="ARBA" id="ARBA00009156"/>
    </source>
</evidence>
<reference evidence="10" key="1">
    <citation type="submission" date="2016-11" db="EMBL/GenBank/DDBJ databases">
        <authorList>
            <person name="Varghese N."/>
            <person name="Submissions S."/>
        </authorList>
    </citation>
    <scope>NUCLEOTIDE SEQUENCE [LARGE SCALE GENOMIC DNA]</scope>
    <source>
        <strain evidence="10">DSM 16785</strain>
    </source>
</reference>
<dbReference type="PANTHER" id="PTHR10196:SF69">
    <property type="entry name" value="GLYCEROL KINASE"/>
    <property type="match status" value="1"/>
</dbReference>
<feature type="domain" description="Carbohydrate kinase FGGY C-terminal" evidence="9">
    <location>
        <begin position="251"/>
        <end position="437"/>
    </location>
</feature>
<dbReference type="Pfam" id="PF00370">
    <property type="entry name" value="FGGY_N"/>
    <property type="match status" value="1"/>
</dbReference>
<name>A0A1M4SES6_MARH1</name>
<dbReference type="GO" id="GO:0004370">
    <property type="term" value="F:glycerol kinase activity"/>
    <property type="evidence" value="ECO:0007669"/>
    <property type="project" value="TreeGrafter"/>
</dbReference>
<evidence type="ECO:0000256" key="4">
    <source>
        <dbReference type="ARBA" id="ARBA00022777"/>
    </source>
</evidence>
<dbReference type="OrthoDB" id="39631at2"/>
<dbReference type="PROSITE" id="PS00445">
    <property type="entry name" value="FGGY_KINASES_2"/>
    <property type="match status" value="1"/>
</dbReference>
<organism evidence="10 11">
    <name type="scientific">Marinitoga hydrogenitolerans (strain DSM 16785 / JCM 12826 / AT1271)</name>
    <dbReference type="NCBI Taxonomy" id="1122195"/>
    <lineage>
        <taxon>Bacteria</taxon>
        <taxon>Thermotogati</taxon>
        <taxon>Thermotogota</taxon>
        <taxon>Thermotogae</taxon>
        <taxon>Petrotogales</taxon>
        <taxon>Petrotogaceae</taxon>
        <taxon>Marinitoga</taxon>
    </lineage>
</organism>
<dbReference type="InterPro" id="IPR000577">
    <property type="entry name" value="Carb_kinase_FGGY"/>
</dbReference>
<dbReference type="Proteomes" id="UP000184334">
    <property type="component" value="Unassembled WGS sequence"/>
</dbReference>
<keyword evidence="5" id="KW-0067">ATP-binding</keyword>
<dbReference type="SUPFAM" id="SSF53067">
    <property type="entry name" value="Actin-like ATPase domain"/>
    <property type="match status" value="2"/>
</dbReference>
<dbReference type="InterPro" id="IPR018483">
    <property type="entry name" value="Carb_kinase_FGGY_CS"/>
</dbReference>
<dbReference type="PANTHER" id="PTHR10196">
    <property type="entry name" value="SUGAR KINASE"/>
    <property type="match status" value="1"/>
</dbReference>
<dbReference type="CDD" id="cd07769">
    <property type="entry name" value="ASKHA_NBD_FGGY_GK"/>
    <property type="match status" value="1"/>
</dbReference>
<evidence type="ECO:0000313" key="10">
    <source>
        <dbReference type="EMBL" id="SHE30668.1"/>
    </source>
</evidence>
<sequence length="490" mass="55177">MNYYLAIDEGTSSTRTLLFDENFNLIDSSQKEINMIYPKPGWVEQDADELYFKTEETMIEVVERNNISWNNIIGIGITNQRETIVAWDKNTGTPLTNAIVWQCRRTDELINRYPAEFWSEVKRKTGLVKDPYFSGSKIVWMIENVPEVKESYKNGNLKVGTIESWLTFKLTGHHVTDVSNASRTQLLNIHTLNWDDEILNTFGISKDILPEIVGTAIEKGFETKFGPKIYGMIGDQQSALFGQRSFEIGDAKCTYGTGAFVLMNSGVIPPKPHPGLLTSIGWKIGNEVIYSLEGSIFTVGAFFKWLKDIEIINNYNELEIYSKGIDNAGVYIVPALSGLGTPYWDSDARGLIIGLTRATKKENIIRAALESVAFSVRDVIDSMQEAVWTKIKKMNVDGGATKNKLLMEIQSDLLNAEIFVPDFQEITALGAAFMAAIGSKNLSINEIKNLQFSGIKIMPKDNEILEKNYYIWKEAVLRSKGWIKSTNISY</sequence>
<evidence type="ECO:0000256" key="7">
    <source>
        <dbReference type="RuleBase" id="RU003733"/>
    </source>
</evidence>
<gene>
    <name evidence="10" type="ORF">SAMN02745164_00159</name>
</gene>
<evidence type="ECO:0000313" key="11">
    <source>
        <dbReference type="Proteomes" id="UP000184334"/>
    </source>
</evidence>
<evidence type="ECO:0000259" key="9">
    <source>
        <dbReference type="Pfam" id="PF02782"/>
    </source>
</evidence>
<keyword evidence="4 7" id="KW-0418">Kinase</keyword>
<keyword evidence="2 7" id="KW-0808">Transferase</keyword>
<dbReference type="AlphaFoldDB" id="A0A1M4SES6"/>
<evidence type="ECO:0000259" key="8">
    <source>
        <dbReference type="Pfam" id="PF00370"/>
    </source>
</evidence>
<dbReference type="PROSITE" id="PS00933">
    <property type="entry name" value="FGGY_KINASES_1"/>
    <property type="match status" value="1"/>
</dbReference>
<dbReference type="GO" id="GO:0006071">
    <property type="term" value="P:glycerol metabolic process"/>
    <property type="evidence" value="ECO:0007669"/>
    <property type="project" value="TreeGrafter"/>
</dbReference>
<dbReference type="RefSeq" id="WP_072862434.1">
    <property type="nucleotide sequence ID" value="NZ_FQUI01000002.1"/>
</dbReference>
<dbReference type="Gene3D" id="3.30.420.40">
    <property type="match status" value="2"/>
</dbReference>
<comment type="similarity">
    <text evidence="1 7">Belongs to the FGGY kinase family.</text>
</comment>
<dbReference type="NCBIfam" id="NF000756">
    <property type="entry name" value="PRK00047.1"/>
    <property type="match status" value="1"/>
</dbReference>
<evidence type="ECO:0000256" key="2">
    <source>
        <dbReference type="ARBA" id="ARBA00022679"/>
    </source>
</evidence>
<proteinExistence type="inferred from homology"/>
<dbReference type="InterPro" id="IPR043129">
    <property type="entry name" value="ATPase_NBD"/>
</dbReference>
<feature type="domain" description="Carbohydrate kinase FGGY N-terminal" evidence="8">
    <location>
        <begin position="3"/>
        <end position="242"/>
    </location>
</feature>
<keyword evidence="11" id="KW-1185">Reference proteome</keyword>
<dbReference type="GO" id="GO:0005829">
    <property type="term" value="C:cytosol"/>
    <property type="evidence" value="ECO:0007669"/>
    <property type="project" value="TreeGrafter"/>
</dbReference>
<protein>
    <recommendedName>
        <fullName evidence="6">ATP:glycerol 3-phosphotransferase</fullName>
    </recommendedName>
</protein>